<gene>
    <name evidence="2" type="ORF">ACFORF_09620</name>
</gene>
<dbReference type="Proteomes" id="UP001595807">
    <property type="component" value="Unassembled WGS sequence"/>
</dbReference>
<proteinExistence type="predicted"/>
<name>A0ABV8CYR5_9STRE</name>
<evidence type="ECO:0008006" key="4">
    <source>
        <dbReference type="Google" id="ProtNLM"/>
    </source>
</evidence>
<comment type="caution">
    <text evidence="2">The sequence shown here is derived from an EMBL/GenBank/DDBJ whole genome shotgun (WGS) entry which is preliminary data.</text>
</comment>
<feature type="coiled-coil region" evidence="1">
    <location>
        <begin position="65"/>
        <end position="94"/>
    </location>
</feature>
<evidence type="ECO:0000313" key="2">
    <source>
        <dbReference type="EMBL" id="MFC3928810.1"/>
    </source>
</evidence>
<reference evidence="3" key="1">
    <citation type="journal article" date="2019" name="Int. J. Syst. Evol. Microbiol.">
        <title>The Global Catalogue of Microorganisms (GCM) 10K type strain sequencing project: providing services to taxonomists for standard genome sequencing and annotation.</title>
        <authorList>
            <consortium name="The Broad Institute Genomics Platform"/>
            <consortium name="The Broad Institute Genome Sequencing Center for Infectious Disease"/>
            <person name="Wu L."/>
            <person name="Ma J."/>
        </authorList>
    </citation>
    <scope>NUCLEOTIDE SEQUENCE [LARGE SCALE GENOMIC DNA]</scope>
    <source>
        <strain evidence="3">CCUG 67170</strain>
    </source>
</reference>
<dbReference type="EMBL" id="JBHRZV010000052">
    <property type="protein sequence ID" value="MFC3928810.1"/>
    <property type="molecule type" value="Genomic_DNA"/>
</dbReference>
<dbReference type="RefSeq" id="WP_380427700.1">
    <property type="nucleotide sequence ID" value="NZ_JBHRZV010000052.1"/>
</dbReference>
<sequence>MFRNLFKTKDYQPSSDRFKSLIHTLSMMSDQELEKVEKLLGVVFDQEQQEKVVKQPEPQSIPIREESLDDRIETAKATLKTEELEKRIEQFKQSKKES</sequence>
<evidence type="ECO:0000313" key="3">
    <source>
        <dbReference type="Proteomes" id="UP001595807"/>
    </source>
</evidence>
<evidence type="ECO:0000256" key="1">
    <source>
        <dbReference type="SAM" id="Coils"/>
    </source>
</evidence>
<protein>
    <recommendedName>
        <fullName evidence="4">ATPases with chaperone activity, ATP-binding subunit</fullName>
    </recommendedName>
</protein>
<accession>A0ABV8CYR5</accession>
<keyword evidence="1" id="KW-0175">Coiled coil</keyword>
<organism evidence="2 3">
    <name type="scientific">Streptococcus caprae</name>
    <dbReference type="NCBI Taxonomy" id="1640501"/>
    <lineage>
        <taxon>Bacteria</taxon>
        <taxon>Bacillati</taxon>
        <taxon>Bacillota</taxon>
        <taxon>Bacilli</taxon>
        <taxon>Lactobacillales</taxon>
        <taxon>Streptococcaceae</taxon>
        <taxon>Streptococcus</taxon>
    </lineage>
</organism>
<keyword evidence="3" id="KW-1185">Reference proteome</keyword>